<dbReference type="RefSeq" id="WP_150901868.1">
    <property type="nucleotide sequence ID" value="NZ_VTWT01000001.1"/>
</dbReference>
<reference evidence="1 2" key="1">
    <citation type="submission" date="2019-09" db="EMBL/GenBank/DDBJ databases">
        <title>Genome sequence of Adhaeribacter sp. M2.</title>
        <authorList>
            <person name="Srinivasan S."/>
        </authorList>
    </citation>
    <scope>NUCLEOTIDE SEQUENCE [LARGE SCALE GENOMIC DNA]</scope>
    <source>
        <strain evidence="1 2">M2</strain>
    </source>
</reference>
<organism evidence="1 2">
    <name type="scientific">Adhaeribacter soli</name>
    <dbReference type="NCBI Taxonomy" id="2607655"/>
    <lineage>
        <taxon>Bacteria</taxon>
        <taxon>Pseudomonadati</taxon>
        <taxon>Bacteroidota</taxon>
        <taxon>Cytophagia</taxon>
        <taxon>Cytophagales</taxon>
        <taxon>Hymenobacteraceae</taxon>
        <taxon>Adhaeribacter</taxon>
    </lineage>
</organism>
<evidence type="ECO:0000313" key="2">
    <source>
        <dbReference type="Proteomes" id="UP000326570"/>
    </source>
</evidence>
<dbReference type="EMBL" id="VTWT01000001">
    <property type="protein sequence ID" value="KAA9345725.1"/>
    <property type="molecule type" value="Genomic_DNA"/>
</dbReference>
<protein>
    <recommendedName>
        <fullName evidence="3">STAS/SEC14 domain-containing protein</fullName>
    </recommendedName>
</protein>
<proteinExistence type="predicted"/>
<evidence type="ECO:0008006" key="3">
    <source>
        <dbReference type="Google" id="ProtNLM"/>
    </source>
</evidence>
<accession>A0A5N1J8V0</accession>
<dbReference type="Proteomes" id="UP000326570">
    <property type="component" value="Unassembled WGS sequence"/>
</dbReference>
<gene>
    <name evidence="1" type="ORF">F0P94_01170</name>
</gene>
<comment type="caution">
    <text evidence="1">The sequence shown here is derived from an EMBL/GenBank/DDBJ whole genome shotgun (WGS) entry which is preliminary data.</text>
</comment>
<sequence>MLHDAEEIIAKQADELYQDGVILIQLFKDLNVLQLTFKVQPDPAQFRHAYQLAIGTAIGKGVKGWLTDARQITRMLPENQVWLKQQMAPLLQAGLQKFAILMTPECFVMTNPDKVYNKPTSGPENPTADKIKVHFDREEAFKWLVQ</sequence>
<evidence type="ECO:0000313" key="1">
    <source>
        <dbReference type="EMBL" id="KAA9345725.1"/>
    </source>
</evidence>
<dbReference type="AlphaFoldDB" id="A0A5N1J8V0"/>
<keyword evidence="2" id="KW-1185">Reference proteome</keyword>
<name>A0A5N1J8V0_9BACT</name>